<dbReference type="InterPro" id="IPR001163">
    <property type="entry name" value="Sm_dom_euk/arc"/>
</dbReference>
<dbReference type="GO" id="GO:0005686">
    <property type="term" value="C:U2 snRNP"/>
    <property type="evidence" value="ECO:0000318"/>
    <property type="project" value="GO_Central"/>
</dbReference>
<dbReference type="AlphaFoldDB" id="A0A2G2YJZ1"/>
<dbReference type="EMBL" id="AYRZ02000010">
    <property type="protein sequence ID" value="PHT69911.1"/>
    <property type="molecule type" value="Genomic_DNA"/>
</dbReference>
<feature type="compositionally biased region" description="Polar residues" evidence="3">
    <location>
        <begin position="149"/>
        <end position="159"/>
    </location>
</feature>
<evidence type="ECO:0000256" key="2">
    <source>
        <dbReference type="ARBA" id="ARBA00023274"/>
    </source>
</evidence>
<dbReference type="InterPro" id="IPR044641">
    <property type="entry name" value="Lsm7/SmG-like"/>
</dbReference>
<protein>
    <submittedName>
        <fullName evidence="5">Small nuclear ribonucleoprotein G</fullName>
    </submittedName>
</protein>
<reference evidence="5 6" key="1">
    <citation type="journal article" date="2014" name="Nat. Genet.">
        <title>Genome sequence of the hot pepper provides insights into the evolution of pungency in Capsicum species.</title>
        <authorList>
            <person name="Kim S."/>
            <person name="Park M."/>
            <person name="Yeom S.I."/>
            <person name="Kim Y.M."/>
            <person name="Lee J.M."/>
            <person name="Lee H.A."/>
            <person name="Seo E."/>
            <person name="Choi J."/>
            <person name="Cheong K."/>
            <person name="Kim K.T."/>
            <person name="Jung K."/>
            <person name="Lee G.W."/>
            <person name="Oh S.K."/>
            <person name="Bae C."/>
            <person name="Kim S.B."/>
            <person name="Lee H.Y."/>
            <person name="Kim S.Y."/>
            <person name="Kim M.S."/>
            <person name="Kang B.C."/>
            <person name="Jo Y.D."/>
            <person name="Yang H.B."/>
            <person name="Jeong H.J."/>
            <person name="Kang W.H."/>
            <person name="Kwon J.K."/>
            <person name="Shin C."/>
            <person name="Lim J.Y."/>
            <person name="Park J.H."/>
            <person name="Huh J.H."/>
            <person name="Kim J.S."/>
            <person name="Kim B.D."/>
            <person name="Cohen O."/>
            <person name="Paran I."/>
            <person name="Suh M.C."/>
            <person name="Lee S.B."/>
            <person name="Kim Y.K."/>
            <person name="Shin Y."/>
            <person name="Noh S.J."/>
            <person name="Park J."/>
            <person name="Seo Y.S."/>
            <person name="Kwon S.Y."/>
            <person name="Kim H.A."/>
            <person name="Park J.M."/>
            <person name="Kim H.J."/>
            <person name="Choi S.B."/>
            <person name="Bosland P.W."/>
            <person name="Reeves G."/>
            <person name="Jo S.H."/>
            <person name="Lee B.W."/>
            <person name="Cho H.T."/>
            <person name="Choi H.S."/>
            <person name="Lee M.S."/>
            <person name="Yu Y."/>
            <person name="Do Choi Y."/>
            <person name="Park B.S."/>
            <person name="van Deynze A."/>
            <person name="Ashrafi H."/>
            <person name="Hill T."/>
            <person name="Kim W.T."/>
            <person name="Pai H.S."/>
            <person name="Ahn H.K."/>
            <person name="Yeam I."/>
            <person name="Giovannoni J.J."/>
            <person name="Rose J.K."/>
            <person name="Sorensen I."/>
            <person name="Lee S.J."/>
            <person name="Kim R.W."/>
            <person name="Choi I.Y."/>
            <person name="Choi B.S."/>
            <person name="Lim J.S."/>
            <person name="Lee Y.H."/>
            <person name="Choi D."/>
        </authorList>
    </citation>
    <scope>NUCLEOTIDE SEQUENCE [LARGE SCALE GENOMIC DNA]</scope>
    <source>
        <strain evidence="6">cv. CM334</strain>
    </source>
</reference>
<dbReference type="Proteomes" id="UP000222542">
    <property type="component" value="Unassembled WGS sequence"/>
</dbReference>
<dbReference type="GO" id="GO:0005689">
    <property type="term" value="C:U12-type spliceosomal complex"/>
    <property type="evidence" value="ECO:0000318"/>
    <property type="project" value="GO_Central"/>
</dbReference>
<dbReference type="PANTHER" id="PTHR10553:SF37">
    <property type="entry name" value="SMALL NUCLEAR RIBONUCLEOPROTEIN G"/>
    <property type="match status" value="1"/>
</dbReference>
<dbReference type="Pfam" id="PF01423">
    <property type="entry name" value="LSM"/>
    <property type="match status" value="1"/>
</dbReference>
<dbReference type="GO" id="GO:0071011">
    <property type="term" value="C:precatalytic spliceosome"/>
    <property type="evidence" value="ECO:0000318"/>
    <property type="project" value="GO_Central"/>
</dbReference>
<proteinExistence type="inferred from homology"/>
<dbReference type="GO" id="GO:0005685">
    <property type="term" value="C:U1 snRNP"/>
    <property type="evidence" value="ECO:0000318"/>
    <property type="project" value="GO_Central"/>
</dbReference>
<dbReference type="GO" id="GO:0097526">
    <property type="term" value="C:spliceosomal tri-snRNP complex"/>
    <property type="evidence" value="ECO:0000318"/>
    <property type="project" value="GO_Central"/>
</dbReference>
<organism evidence="5 6">
    <name type="scientific">Capsicum annuum</name>
    <name type="common">Capsicum pepper</name>
    <dbReference type="NCBI Taxonomy" id="4072"/>
    <lineage>
        <taxon>Eukaryota</taxon>
        <taxon>Viridiplantae</taxon>
        <taxon>Streptophyta</taxon>
        <taxon>Embryophyta</taxon>
        <taxon>Tracheophyta</taxon>
        <taxon>Spermatophyta</taxon>
        <taxon>Magnoliopsida</taxon>
        <taxon>eudicotyledons</taxon>
        <taxon>Gunneridae</taxon>
        <taxon>Pentapetalae</taxon>
        <taxon>asterids</taxon>
        <taxon>lamiids</taxon>
        <taxon>Solanales</taxon>
        <taxon>Solanaceae</taxon>
        <taxon>Solanoideae</taxon>
        <taxon>Capsiceae</taxon>
        <taxon>Capsicum</taxon>
    </lineage>
</organism>
<dbReference type="GO" id="GO:0071013">
    <property type="term" value="C:catalytic step 2 spliceosome"/>
    <property type="evidence" value="ECO:0000318"/>
    <property type="project" value="GO_Central"/>
</dbReference>
<evidence type="ECO:0000256" key="1">
    <source>
        <dbReference type="ARBA" id="ARBA00006850"/>
    </source>
</evidence>
<evidence type="ECO:0000259" key="4">
    <source>
        <dbReference type="SMART" id="SM00651"/>
    </source>
</evidence>
<dbReference type="STRING" id="4072.A0A2G2YJZ1"/>
<sequence>MSRSVNLRISKVHDKQLQIKLNANRLVTGTLCGFDQFMNLVVDNSVEVNGKEKNKIGMVVVGCSTSREVWMALEAIFSSQSRARSMQLRLQLQTTKKGTLSMVDPVSLADLQGLLLSHKYQLEQATVVKPGLGQANLMVKNSNKNNTFFKRNQASNQSYDGKFDHGRGRGSRNNSPNHSQPSSNVSQ</sequence>
<dbReference type="GO" id="GO:0034719">
    <property type="term" value="C:SMN-Sm protein complex"/>
    <property type="evidence" value="ECO:0000318"/>
    <property type="project" value="GO_Central"/>
</dbReference>
<dbReference type="InterPro" id="IPR010920">
    <property type="entry name" value="LSM_dom_sf"/>
</dbReference>
<dbReference type="GO" id="GO:0043186">
    <property type="term" value="C:P granule"/>
    <property type="evidence" value="ECO:0000318"/>
    <property type="project" value="GO_Central"/>
</dbReference>
<keyword evidence="2 5" id="KW-0687">Ribonucleoprotein</keyword>
<accession>A0A2G2YJZ1</accession>
<comment type="caution">
    <text evidence="5">The sequence shown here is derived from an EMBL/GenBank/DDBJ whole genome shotgun (WGS) entry which is preliminary data.</text>
</comment>
<keyword evidence="6" id="KW-1185">Reference proteome</keyword>
<reference evidence="5 6" key="2">
    <citation type="journal article" date="2017" name="Genome Biol.">
        <title>New reference genome sequences of hot pepper reveal the massive evolution of plant disease-resistance genes by retroduplication.</title>
        <authorList>
            <person name="Kim S."/>
            <person name="Park J."/>
            <person name="Yeom S.I."/>
            <person name="Kim Y.M."/>
            <person name="Seo E."/>
            <person name="Kim K.T."/>
            <person name="Kim M.S."/>
            <person name="Lee J.M."/>
            <person name="Cheong K."/>
            <person name="Shin H.S."/>
            <person name="Kim S.B."/>
            <person name="Han K."/>
            <person name="Lee J."/>
            <person name="Park M."/>
            <person name="Lee H.A."/>
            <person name="Lee H.Y."/>
            <person name="Lee Y."/>
            <person name="Oh S."/>
            <person name="Lee J.H."/>
            <person name="Choi E."/>
            <person name="Choi E."/>
            <person name="Lee S.E."/>
            <person name="Jeon J."/>
            <person name="Kim H."/>
            <person name="Choi G."/>
            <person name="Song H."/>
            <person name="Lee J."/>
            <person name="Lee S.C."/>
            <person name="Kwon J.K."/>
            <person name="Lee H.Y."/>
            <person name="Koo N."/>
            <person name="Hong Y."/>
            <person name="Kim R.W."/>
            <person name="Kang W.H."/>
            <person name="Huh J.H."/>
            <person name="Kang B.C."/>
            <person name="Yang T.J."/>
            <person name="Lee Y.H."/>
            <person name="Bennetzen J.L."/>
            <person name="Choi D."/>
        </authorList>
    </citation>
    <scope>NUCLEOTIDE SEQUENCE [LARGE SCALE GENOMIC DNA]</scope>
    <source>
        <strain evidence="6">cv. CM334</strain>
    </source>
</reference>
<gene>
    <name evidence="5" type="ORF">T459_25015</name>
</gene>
<dbReference type="Gene3D" id="2.30.30.100">
    <property type="match status" value="1"/>
</dbReference>
<feature type="region of interest" description="Disordered" evidence="3">
    <location>
        <begin position="149"/>
        <end position="187"/>
    </location>
</feature>
<name>A0A2G2YJZ1_CAPAN</name>
<feature type="domain" description="Sm" evidence="4">
    <location>
        <begin position="7"/>
        <end position="71"/>
    </location>
</feature>
<dbReference type="SUPFAM" id="SSF50182">
    <property type="entry name" value="Sm-like ribonucleoproteins"/>
    <property type="match status" value="1"/>
</dbReference>
<dbReference type="Gramene" id="PHT69911">
    <property type="protein sequence ID" value="PHT69911"/>
    <property type="gene ID" value="T459_25015"/>
</dbReference>
<dbReference type="GO" id="GO:0005682">
    <property type="term" value="C:U5 snRNP"/>
    <property type="evidence" value="ECO:0000318"/>
    <property type="project" value="GO_Central"/>
</dbReference>
<dbReference type="GO" id="GO:0071004">
    <property type="term" value="C:U2-type prespliceosome"/>
    <property type="evidence" value="ECO:0000318"/>
    <property type="project" value="GO_Central"/>
</dbReference>
<dbReference type="PANTHER" id="PTHR10553">
    <property type="entry name" value="SMALL NUCLEAR RIBONUCLEOPROTEIN"/>
    <property type="match status" value="1"/>
</dbReference>
<dbReference type="SMART" id="SM00651">
    <property type="entry name" value="Sm"/>
    <property type="match status" value="1"/>
</dbReference>
<comment type="similarity">
    <text evidence="1">Belongs to the snRNP Sm proteins family.</text>
</comment>
<dbReference type="GO" id="GO:0000398">
    <property type="term" value="P:mRNA splicing, via spliceosome"/>
    <property type="evidence" value="ECO:0000318"/>
    <property type="project" value="GO_Central"/>
</dbReference>
<evidence type="ECO:0000313" key="6">
    <source>
        <dbReference type="Proteomes" id="UP000222542"/>
    </source>
</evidence>
<evidence type="ECO:0000313" key="5">
    <source>
        <dbReference type="EMBL" id="PHT69911.1"/>
    </source>
</evidence>
<evidence type="ECO:0000256" key="3">
    <source>
        <dbReference type="SAM" id="MobiDB-lite"/>
    </source>
</evidence>
<dbReference type="GO" id="GO:0005687">
    <property type="term" value="C:U4 snRNP"/>
    <property type="evidence" value="ECO:0000318"/>
    <property type="project" value="GO_Central"/>
</dbReference>
<feature type="compositionally biased region" description="Low complexity" evidence="3">
    <location>
        <begin position="171"/>
        <end position="187"/>
    </location>
</feature>